<dbReference type="RefSeq" id="WP_142096929.1">
    <property type="nucleotide sequence ID" value="NZ_VFPH01000001.1"/>
</dbReference>
<dbReference type="InterPro" id="IPR046335">
    <property type="entry name" value="LacI/GalR-like_sensor"/>
</dbReference>
<dbReference type="GO" id="GO:0003700">
    <property type="term" value="F:DNA-binding transcription factor activity"/>
    <property type="evidence" value="ECO:0007669"/>
    <property type="project" value="TreeGrafter"/>
</dbReference>
<feature type="domain" description="HTH lacI-type" evidence="5">
    <location>
        <begin position="4"/>
        <end position="58"/>
    </location>
</feature>
<comment type="caution">
    <text evidence="6">The sequence shown here is derived from an EMBL/GenBank/DDBJ whole genome shotgun (WGS) entry which is preliminary data.</text>
</comment>
<dbReference type="CDD" id="cd01392">
    <property type="entry name" value="HTH_LacI"/>
    <property type="match status" value="1"/>
</dbReference>
<dbReference type="PANTHER" id="PTHR30146:SF109">
    <property type="entry name" value="HTH-TYPE TRANSCRIPTIONAL REGULATOR GALS"/>
    <property type="match status" value="1"/>
</dbReference>
<proteinExistence type="predicted"/>
<dbReference type="SMART" id="SM00354">
    <property type="entry name" value="HTH_LACI"/>
    <property type="match status" value="1"/>
</dbReference>
<protein>
    <submittedName>
        <fullName evidence="6">LacI family transcriptional regulator</fullName>
    </submittedName>
</protein>
<dbReference type="InterPro" id="IPR000843">
    <property type="entry name" value="HTH_LacI"/>
</dbReference>
<accession>A0A543GBN9</accession>
<evidence type="ECO:0000259" key="5">
    <source>
        <dbReference type="PROSITE" id="PS50932"/>
    </source>
</evidence>
<sequence length="350" mass="37340">MGRVTIRDVALRAGVAVGTVSHYLNHPDKVSDEKAERIRSAIDALGFVRNDAGRRLRLGTSTTVAYIAPDVSNPYFAAIAEGVEQRASERGLAVYIANSRRSREREDAYLELFEQQQVSGMLVASHGPIEDRLARIRSRGTPSVLVGQAAQSPEQPSLSIDDVMGGRLAAAHLIQLGRRRLAFVGGPFGVRQVADRLTGASDAVHADPQATLEVIDARDRTIRGGTEVGRTLLARPATTRPDAIFAVNDLLALGIMHVLVAGGVRAPEDVALIGYDDIEFAETSLIPLSSVRLPHEAFGFAAVDLLLEEIAGTVEERHLVFDPELVVRASTVSGQPSGSPRLAASAGTPP</sequence>
<dbReference type="Proteomes" id="UP000319818">
    <property type="component" value="Unassembled WGS sequence"/>
</dbReference>
<evidence type="ECO:0000256" key="3">
    <source>
        <dbReference type="ARBA" id="ARBA00023163"/>
    </source>
</evidence>
<dbReference type="Gene3D" id="3.40.50.2300">
    <property type="match status" value="2"/>
</dbReference>
<organism evidence="6 7">
    <name type="scientific">Pseudonocardia cypriaca</name>
    <dbReference type="NCBI Taxonomy" id="882449"/>
    <lineage>
        <taxon>Bacteria</taxon>
        <taxon>Bacillati</taxon>
        <taxon>Actinomycetota</taxon>
        <taxon>Actinomycetes</taxon>
        <taxon>Pseudonocardiales</taxon>
        <taxon>Pseudonocardiaceae</taxon>
        <taxon>Pseudonocardia</taxon>
    </lineage>
</organism>
<dbReference type="GO" id="GO:0000976">
    <property type="term" value="F:transcription cis-regulatory region binding"/>
    <property type="evidence" value="ECO:0007669"/>
    <property type="project" value="TreeGrafter"/>
</dbReference>
<evidence type="ECO:0000256" key="1">
    <source>
        <dbReference type="ARBA" id="ARBA00023015"/>
    </source>
</evidence>
<evidence type="ECO:0000313" key="7">
    <source>
        <dbReference type="Proteomes" id="UP000319818"/>
    </source>
</evidence>
<reference evidence="6 7" key="1">
    <citation type="submission" date="2019-06" db="EMBL/GenBank/DDBJ databases">
        <title>Sequencing the genomes of 1000 actinobacteria strains.</title>
        <authorList>
            <person name="Klenk H.-P."/>
        </authorList>
    </citation>
    <scope>NUCLEOTIDE SEQUENCE [LARGE SCALE GENOMIC DNA]</scope>
    <source>
        <strain evidence="6 7">DSM 45511</strain>
    </source>
</reference>
<dbReference type="Pfam" id="PF13377">
    <property type="entry name" value="Peripla_BP_3"/>
    <property type="match status" value="1"/>
</dbReference>
<keyword evidence="2" id="KW-0238">DNA-binding</keyword>
<dbReference type="EMBL" id="VFPH01000001">
    <property type="protein sequence ID" value="TQM43424.1"/>
    <property type="molecule type" value="Genomic_DNA"/>
</dbReference>
<keyword evidence="3" id="KW-0804">Transcription</keyword>
<dbReference type="Gene3D" id="1.10.260.40">
    <property type="entry name" value="lambda repressor-like DNA-binding domains"/>
    <property type="match status" value="1"/>
</dbReference>
<dbReference type="PANTHER" id="PTHR30146">
    <property type="entry name" value="LACI-RELATED TRANSCRIPTIONAL REPRESSOR"/>
    <property type="match status" value="1"/>
</dbReference>
<dbReference type="PROSITE" id="PS50932">
    <property type="entry name" value="HTH_LACI_2"/>
    <property type="match status" value="1"/>
</dbReference>
<dbReference type="InterPro" id="IPR028082">
    <property type="entry name" value="Peripla_BP_I"/>
</dbReference>
<dbReference type="SUPFAM" id="SSF53822">
    <property type="entry name" value="Periplasmic binding protein-like I"/>
    <property type="match status" value="1"/>
</dbReference>
<gene>
    <name evidence="6" type="ORF">FB388_0770</name>
</gene>
<dbReference type="OrthoDB" id="3467214at2"/>
<keyword evidence="1" id="KW-0805">Transcription regulation</keyword>
<dbReference type="AlphaFoldDB" id="A0A543GBN9"/>
<evidence type="ECO:0000256" key="4">
    <source>
        <dbReference type="SAM" id="MobiDB-lite"/>
    </source>
</evidence>
<evidence type="ECO:0000256" key="2">
    <source>
        <dbReference type="ARBA" id="ARBA00023125"/>
    </source>
</evidence>
<dbReference type="Pfam" id="PF00356">
    <property type="entry name" value="LacI"/>
    <property type="match status" value="1"/>
</dbReference>
<keyword evidence="7" id="KW-1185">Reference proteome</keyword>
<dbReference type="SUPFAM" id="SSF47413">
    <property type="entry name" value="lambda repressor-like DNA-binding domains"/>
    <property type="match status" value="1"/>
</dbReference>
<name>A0A543GBN9_9PSEU</name>
<feature type="region of interest" description="Disordered" evidence="4">
    <location>
        <begin position="331"/>
        <end position="350"/>
    </location>
</feature>
<dbReference type="CDD" id="cd06293">
    <property type="entry name" value="PBP1_LacI-like"/>
    <property type="match status" value="1"/>
</dbReference>
<evidence type="ECO:0000313" key="6">
    <source>
        <dbReference type="EMBL" id="TQM43424.1"/>
    </source>
</evidence>
<dbReference type="InterPro" id="IPR010982">
    <property type="entry name" value="Lambda_DNA-bd_dom_sf"/>
</dbReference>